<reference evidence="4" key="1">
    <citation type="journal article" date="2019" name="Int. J. Syst. Evol. Microbiol.">
        <title>The Global Catalogue of Microorganisms (GCM) 10K type strain sequencing project: providing services to taxonomists for standard genome sequencing and annotation.</title>
        <authorList>
            <consortium name="The Broad Institute Genomics Platform"/>
            <consortium name="The Broad Institute Genome Sequencing Center for Infectious Disease"/>
            <person name="Wu L."/>
            <person name="Ma J."/>
        </authorList>
    </citation>
    <scope>NUCLEOTIDE SEQUENCE [LARGE SCALE GENOMIC DNA]</scope>
    <source>
        <strain evidence="4">JCM 10667</strain>
    </source>
</reference>
<accession>A0ABP3PLQ9</accession>
<organism evidence="3 4">
    <name type="scientific">Actinomadura livida</name>
    <dbReference type="NCBI Taxonomy" id="79909"/>
    <lineage>
        <taxon>Bacteria</taxon>
        <taxon>Bacillati</taxon>
        <taxon>Actinomycetota</taxon>
        <taxon>Actinomycetes</taxon>
        <taxon>Streptosporangiales</taxon>
        <taxon>Thermomonosporaceae</taxon>
        <taxon>Actinomadura</taxon>
    </lineage>
</organism>
<evidence type="ECO:0000256" key="2">
    <source>
        <dbReference type="SAM" id="Phobius"/>
    </source>
</evidence>
<dbReference type="EMBL" id="BAAAHD010000026">
    <property type="protein sequence ID" value="GAA0567504.1"/>
    <property type="molecule type" value="Genomic_DNA"/>
</dbReference>
<feature type="region of interest" description="Disordered" evidence="1">
    <location>
        <begin position="1"/>
        <end position="30"/>
    </location>
</feature>
<keyword evidence="2" id="KW-1133">Transmembrane helix</keyword>
<evidence type="ECO:0000313" key="3">
    <source>
        <dbReference type="EMBL" id="GAA0567504.1"/>
    </source>
</evidence>
<evidence type="ECO:0000313" key="4">
    <source>
        <dbReference type="Proteomes" id="UP001501427"/>
    </source>
</evidence>
<keyword evidence="4" id="KW-1185">Reference proteome</keyword>
<proteinExistence type="predicted"/>
<keyword evidence="2" id="KW-0812">Transmembrane</keyword>
<keyword evidence="2" id="KW-0472">Membrane</keyword>
<gene>
    <name evidence="3" type="ORF">GCM10009546_32510</name>
</gene>
<name>A0ABP3PLQ9_9ACTN</name>
<evidence type="ECO:0000256" key="1">
    <source>
        <dbReference type="SAM" id="MobiDB-lite"/>
    </source>
</evidence>
<protein>
    <submittedName>
        <fullName evidence="3">Uncharacterized protein</fullName>
    </submittedName>
</protein>
<comment type="caution">
    <text evidence="3">The sequence shown here is derived from an EMBL/GenBank/DDBJ whole genome shotgun (WGS) entry which is preliminary data.</text>
</comment>
<sequence>MEGTRTPERAGSGGQRSAAGSNRQRSDACPEPIEGLGVMADVVLVALTIAVFAVLALVVKAVGRL</sequence>
<dbReference type="Proteomes" id="UP001501427">
    <property type="component" value="Unassembled WGS sequence"/>
</dbReference>
<feature type="transmembrane region" description="Helical" evidence="2">
    <location>
        <begin position="42"/>
        <end position="62"/>
    </location>
</feature>